<sequence>MKTNSPDLTQLRLRSQDELSTAAIKEVDHQEIAIIGVYTRFPMARNTDIFWENIKNGVSCVSKLQKKRQEDADRFIQFAGKPEMPYADGAFLEDIDAFDYSFFNIPPKEAELMNPRQRLFLEAAWNVLEDAGYGPQQLTGSNIGVYVGNIGDVESYMYREMVETVNPSLLSAAMPGNLSSIIPSRISYLLNFKGPSLTVDTACSSSLIAVDLACHALRRGDCEMAMVGAVRLNLLPQNKDHAKLGIESTDDETRAFDNLADGSGMGEGAATVLLKPLNKARRDGDPIYCVIKGSASNQDGASMGITAPNPEAQTAVLIKAWKDAGIDPATLGYIETHGTGTRLGDPIEIEGISKAFAKFTDKKQFCAIGSVKSNIGHLYDCAGLAGLIKAALSLKHQILPPSIHFKSPNRQIPFIDSPVYINTAQQPWAASDTPRRCGVSSFGLSGTNCHVVLEEYAPQPTQSMRGTDEQQHYIIPFSAKSEGALGSLMLHMYEYLDGESPAEMKDIAYTLSAGRDHHPLRLAIVAEDNRDLKRKLGQVIDYWQRLARFDDAPWCVYGSAKSVDDNGATTRQAGQLVKQLRTSPVHELPELLQQLAQLYIAGAAIGWLALHRGMKAKKVSIPTYPFERKRSWLQIPNRSPAESPGSLYYAMTWMEEPAGRSTRSLQGETVIIVGEWEELTQQLEKEGVHCIHVKWGAQYKALSPQSYTISEKEEDYYKLVEAIKHVKFTKIIHLLSCNRPYGISTIEQLAESQAMGVYSLFDLTKALLQTGIGHKQELIIVADYVSRVTGEEGILKPENAPLFGLGKVIGIEYPHIVCRAIDLDATTTAGEVVKELCTDRTTYQIAYRGGKRYAEMMIETDVEQAPDRPVAVKEEGVYVITGGAGNLGLHTARHLASKGNINIVLLNRSPLPKQEDWEAILEQADGSPLHATVRKLHELAATGSKVECIAVDVSSLDEMDRTMEQLRQKYGKINGIIHAAGVAGRGFLIRKDKADFQKVMSPKVFGTWVLDQVTKQDGLDFFMFFSSGVSLVGEMGQSDYTAANCYLDAFADYRRKLNKPIHSINWVVWEGARMGEGKSETIDGIFKALPTPLALHAFERVLNKDIGRVLVGEVNTANPSGLELFSKDVFHLPEKLRAVMFSPSDYASDQAAPVRLKPGAATKAKPGSSPVAYSEVVEIIEDLYREVLGYEDLSIHDTFFELGGDSLQLHRLHRLVEQQFPGQTAITDLFAYASISKLASFLSREDKDTKAGKRTVGPKPSPASSPDEDIAIIGMAALFPGAGSVDQYWTNISNAVDCTGPIPPERRVYVEDYLAAIGQDPGEHPGYMDIAYLDGIDEFDYRFFRLSPKEANLTDPCQRLFMQTAWQAMEDAGYGGDKLRGSRTGVYVGYANVIRDSYQKILTDVDPVMMSEAIVGNVSAMIPSRISHLLDLKGPTMVLDTACSSSLVAMHMASNAIRNGDCEMALVGGIKLFLIPLNHDHNKIGIESKDGKTRAFDAHADGSGNGEGTAVIVIKPLAKAKADGDHIHAVIKGSAINQDGTSMGITAPNPAAQTDVIKRAWEKAGIHPESIAFFEAHGTGTALGDPIEISGLKHALEDYTDKKQFIPIGSVKSNISHLNEGAGMASLIKAVMALKNREIPPTLYFQEPNSKLDLYDSPLFINTQSKKWEGDGQPMRCAISSFGLSGTNCHLIVEEYRPEAETKHTVAANQAPHVLTLSAASSGSLERLVKRYANHFRAGVDGALEAICFTANTGRGHYAHRLALIVNDSADLCVKLKLLSEQEQFEQISVEGIYYGVHRTVSDQRSIRHPGDITEARKSELRRDGEQALSMLGDSHARFEWLEQLCLLYVQGADIPWELHYEGRLHAKVQLPVYPFERTKCWVELPKRAQHSKPVIASPNPLPATFTMGWRQLDRVEASPLPAPSGVTMIVKDEDGFANLLAHALRRTGREVVLFEPPLFPGPAIKQNSDSEEARLISYYREQLLQAGTSQRIVQIIHCAGLSRTHVTGLNDLEGIFSKRTLSLFILMKAWIASGFEQETEVIVLAQDTYGITGEEQLLRPENAPLFGLAKSLPKEHPNIRCRGIDIDEALDLEELLSEITGSSDSRLVAYRNGKRYVELFHPLSARAEPEAGELTVRSGGVYLITGGTGGIGMETARWLSGKGRIKLVLVNRSPMPERRHWDSILERNEDRKLCGKIVSIRDIEAGGSEVILYRCDVSDEAKTASMLEDIRLRHGDIKGIVHGAGIVRTEPIIDKSLDTFRHTVSAKIFGTWLLDRLTQQDQLDFFILYSSVATMFETGDQSDYLAANAYLDAYCAVPSTDGRRKVTINWTTWRDKGMASDNNFQTDTIFKTIHSALAMELLDQVWHIPENRVLIGELNIESRMALWLANYGIQLSTDIEASLDTLRNRLAQESVKTPRSAGYAAVKLIGGDYDSFSETEQQVAQACKEVLGFAEIDIYENFFEMGADSLMIRQIYQKLSKVYVEELAITDLFEYPTVHKLSRHLDREQSEMDAAQQGNRAALQDDDLNRMFDELDSGAMDIEQVLSKLSSKER</sequence>
<dbReference type="SMART" id="SM00823">
    <property type="entry name" value="PKS_PP"/>
    <property type="match status" value="2"/>
</dbReference>
<dbReference type="InterPro" id="IPR013968">
    <property type="entry name" value="PKS_KR"/>
</dbReference>
<feature type="domain" description="Carrier" evidence="4">
    <location>
        <begin position="1171"/>
        <end position="1246"/>
    </location>
</feature>
<dbReference type="InterPro" id="IPR020841">
    <property type="entry name" value="PKS_Beta-ketoAc_synthase_dom"/>
</dbReference>
<dbReference type="Gene3D" id="1.10.1200.10">
    <property type="entry name" value="ACP-like"/>
    <property type="match status" value="2"/>
</dbReference>
<proteinExistence type="predicted"/>
<dbReference type="PANTHER" id="PTHR43775:SF37">
    <property type="entry name" value="SI:DKEY-61P9.11"/>
    <property type="match status" value="1"/>
</dbReference>
<keyword evidence="3" id="KW-0808">Transferase</keyword>
<dbReference type="CDD" id="cd08953">
    <property type="entry name" value="KR_2_SDR_x"/>
    <property type="match status" value="2"/>
</dbReference>
<dbReference type="RefSeq" id="WP_199021702.1">
    <property type="nucleotide sequence ID" value="NZ_JAELUP010000117.1"/>
</dbReference>
<dbReference type="InterPro" id="IPR036736">
    <property type="entry name" value="ACP-like_sf"/>
</dbReference>
<dbReference type="Gene3D" id="3.40.47.10">
    <property type="match status" value="2"/>
</dbReference>
<dbReference type="InterPro" id="IPR014031">
    <property type="entry name" value="Ketoacyl_synth_C"/>
</dbReference>
<dbReference type="Proteomes" id="UP000640274">
    <property type="component" value="Unassembled WGS sequence"/>
</dbReference>
<dbReference type="GO" id="GO:0071770">
    <property type="term" value="P:DIM/DIP cell wall layer assembly"/>
    <property type="evidence" value="ECO:0007669"/>
    <property type="project" value="TreeGrafter"/>
</dbReference>
<dbReference type="PROSITE" id="PS00606">
    <property type="entry name" value="KS3_1"/>
    <property type="match status" value="2"/>
</dbReference>
<dbReference type="InterPro" id="IPR016039">
    <property type="entry name" value="Thiolase-like"/>
</dbReference>
<evidence type="ECO:0000256" key="1">
    <source>
        <dbReference type="ARBA" id="ARBA00022450"/>
    </source>
</evidence>
<dbReference type="Gene3D" id="1.10.1240.100">
    <property type="match status" value="2"/>
</dbReference>
<dbReference type="GO" id="GO:0004312">
    <property type="term" value="F:fatty acid synthase activity"/>
    <property type="evidence" value="ECO:0007669"/>
    <property type="project" value="TreeGrafter"/>
</dbReference>
<protein>
    <submittedName>
        <fullName evidence="6">SDR family NAD(P)-dependent oxidoreductase</fullName>
    </submittedName>
</protein>
<comment type="caution">
    <text evidence="6">The sequence shown here is derived from an EMBL/GenBank/DDBJ whole genome shotgun (WGS) entry which is preliminary data.</text>
</comment>
<dbReference type="GO" id="GO:0005737">
    <property type="term" value="C:cytoplasm"/>
    <property type="evidence" value="ECO:0007669"/>
    <property type="project" value="TreeGrafter"/>
</dbReference>
<evidence type="ECO:0000313" key="7">
    <source>
        <dbReference type="Proteomes" id="UP000640274"/>
    </source>
</evidence>
<dbReference type="InterPro" id="IPR018201">
    <property type="entry name" value="Ketoacyl_synth_AS"/>
</dbReference>
<dbReference type="SMART" id="SM00822">
    <property type="entry name" value="PKS_KR"/>
    <property type="match status" value="2"/>
</dbReference>
<dbReference type="Pfam" id="PF21394">
    <property type="entry name" value="Beta-ketacyl_N"/>
    <property type="match status" value="1"/>
</dbReference>
<dbReference type="SUPFAM" id="SSF47336">
    <property type="entry name" value="ACP-like"/>
    <property type="match status" value="2"/>
</dbReference>
<dbReference type="SUPFAM" id="SSF53901">
    <property type="entry name" value="Thiolase-like"/>
    <property type="match status" value="2"/>
</dbReference>
<name>A0A934J3J2_9BACL</name>
<evidence type="ECO:0000256" key="2">
    <source>
        <dbReference type="ARBA" id="ARBA00022553"/>
    </source>
</evidence>
<dbReference type="CDD" id="cd00833">
    <property type="entry name" value="PKS"/>
    <property type="match status" value="2"/>
</dbReference>
<accession>A0A934J3J2</accession>
<dbReference type="EMBL" id="JAELUP010000117">
    <property type="protein sequence ID" value="MBJ6364097.1"/>
    <property type="molecule type" value="Genomic_DNA"/>
</dbReference>
<reference evidence="6" key="1">
    <citation type="submission" date="2020-12" db="EMBL/GenBank/DDBJ databases">
        <authorList>
            <person name="Huq M.A."/>
        </authorList>
    </citation>
    <scope>NUCLEOTIDE SEQUENCE</scope>
    <source>
        <strain evidence="6">MAHUQ-46</strain>
    </source>
</reference>
<dbReference type="InterPro" id="IPR020806">
    <property type="entry name" value="PKS_PP-bd"/>
</dbReference>
<dbReference type="PROSITE" id="PS52004">
    <property type="entry name" value="KS3_2"/>
    <property type="match status" value="2"/>
</dbReference>
<feature type="domain" description="Ketosynthase family 3 (KS3)" evidence="5">
    <location>
        <begin position="29"/>
        <end position="455"/>
    </location>
</feature>
<dbReference type="InterPro" id="IPR057326">
    <property type="entry name" value="KR_dom"/>
</dbReference>
<dbReference type="InterPro" id="IPR014030">
    <property type="entry name" value="Ketoacyl_synth_N"/>
</dbReference>
<dbReference type="Pfam" id="PF00550">
    <property type="entry name" value="PP-binding"/>
    <property type="match status" value="2"/>
</dbReference>
<dbReference type="GO" id="GO:0005886">
    <property type="term" value="C:plasma membrane"/>
    <property type="evidence" value="ECO:0007669"/>
    <property type="project" value="TreeGrafter"/>
</dbReference>
<evidence type="ECO:0000259" key="5">
    <source>
        <dbReference type="PROSITE" id="PS52004"/>
    </source>
</evidence>
<gene>
    <name evidence="6" type="ORF">JFN88_23050</name>
</gene>
<feature type="domain" description="Carrier" evidence="4">
    <location>
        <begin position="2435"/>
        <end position="2510"/>
    </location>
</feature>
<dbReference type="InterPro" id="IPR009081">
    <property type="entry name" value="PP-bd_ACP"/>
</dbReference>
<dbReference type="InterPro" id="IPR049490">
    <property type="entry name" value="C883_1060-like_KR_N"/>
</dbReference>
<dbReference type="GO" id="GO:0031177">
    <property type="term" value="F:phosphopantetheine binding"/>
    <property type="evidence" value="ECO:0007669"/>
    <property type="project" value="InterPro"/>
</dbReference>
<dbReference type="Pfam" id="PF00109">
    <property type="entry name" value="ketoacyl-synt"/>
    <property type="match status" value="2"/>
</dbReference>
<dbReference type="SMART" id="SM00825">
    <property type="entry name" value="PKS_KS"/>
    <property type="match status" value="2"/>
</dbReference>
<dbReference type="PANTHER" id="PTHR43775">
    <property type="entry name" value="FATTY ACID SYNTHASE"/>
    <property type="match status" value="1"/>
</dbReference>
<dbReference type="Pfam" id="PF02801">
    <property type="entry name" value="Ketoacyl-synt_C"/>
    <property type="match status" value="2"/>
</dbReference>
<dbReference type="SUPFAM" id="SSF51735">
    <property type="entry name" value="NAD(P)-binding Rossmann-fold domains"/>
    <property type="match status" value="4"/>
</dbReference>
<evidence type="ECO:0000256" key="3">
    <source>
        <dbReference type="ARBA" id="ARBA00022679"/>
    </source>
</evidence>
<dbReference type="GO" id="GO:0004315">
    <property type="term" value="F:3-oxoacyl-[acyl-carrier-protein] synthase activity"/>
    <property type="evidence" value="ECO:0007669"/>
    <property type="project" value="InterPro"/>
</dbReference>
<evidence type="ECO:0000259" key="4">
    <source>
        <dbReference type="PROSITE" id="PS50075"/>
    </source>
</evidence>
<evidence type="ECO:0000313" key="6">
    <source>
        <dbReference type="EMBL" id="MBJ6364097.1"/>
    </source>
</evidence>
<dbReference type="InterPro" id="IPR036291">
    <property type="entry name" value="NAD(P)-bd_dom_sf"/>
</dbReference>
<keyword evidence="1" id="KW-0596">Phosphopantetheine</keyword>
<dbReference type="Gene3D" id="3.40.50.720">
    <property type="entry name" value="NAD(P)-binding Rossmann-like Domain"/>
    <property type="match status" value="2"/>
</dbReference>
<dbReference type="InterPro" id="IPR050091">
    <property type="entry name" value="PKS_NRPS_Biosynth_Enz"/>
</dbReference>
<keyword evidence="7" id="KW-1185">Reference proteome</keyword>
<dbReference type="Pfam" id="PF22621">
    <property type="entry name" value="CurL-like_PKS_C"/>
    <property type="match status" value="2"/>
</dbReference>
<dbReference type="PROSITE" id="PS50075">
    <property type="entry name" value="CARRIER"/>
    <property type="match status" value="2"/>
</dbReference>
<dbReference type="Pfam" id="PF08659">
    <property type="entry name" value="KR"/>
    <property type="match status" value="2"/>
</dbReference>
<organism evidence="6 7">
    <name type="scientific">Paenibacillus roseus</name>
    <dbReference type="NCBI Taxonomy" id="2798579"/>
    <lineage>
        <taxon>Bacteria</taxon>
        <taxon>Bacillati</taxon>
        <taxon>Bacillota</taxon>
        <taxon>Bacilli</taxon>
        <taxon>Bacillales</taxon>
        <taxon>Paenibacillaceae</taxon>
        <taxon>Paenibacillus</taxon>
    </lineage>
</organism>
<keyword evidence="2" id="KW-0597">Phosphoprotein</keyword>
<feature type="domain" description="Ketosynthase family 3 (KS3)" evidence="5">
    <location>
        <begin position="1267"/>
        <end position="1695"/>
    </location>
</feature>
<dbReference type="GO" id="GO:0006633">
    <property type="term" value="P:fatty acid biosynthetic process"/>
    <property type="evidence" value="ECO:0007669"/>
    <property type="project" value="InterPro"/>
</dbReference>